<organism evidence="3 4">
    <name type="scientific">Macrostomum lignano</name>
    <dbReference type="NCBI Taxonomy" id="282301"/>
    <lineage>
        <taxon>Eukaryota</taxon>
        <taxon>Metazoa</taxon>
        <taxon>Spiralia</taxon>
        <taxon>Lophotrochozoa</taxon>
        <taxon>Platyhelminthes</taxon>
        <taxon>Rhabditophora</taxon>
        <taxon>Macrostomorpha</taxon>
        <taxon>Macrostomida</taxon>
        <taxon>Macrostomidae</taxon>
        <taxon>Macrostomum</taxon>
    </lineage>
</organism>
<dbReference type="GO" id="GO:0003899">
    <property type="term" value="F:DNA-directed RNA polymerase activity"/>
    <property type="evidence" value="ECO:0007669"/>
    <property type="project" value="InterPro"/>
</dbReference>
<protein>
    <recommendedName>
        <fullName evidence="2">DNA primase</fullName>
        <ecNumber evidence="2">2.7.7.-</ecNumber>
    </recommendedName>
</protein>
<dbReference type="Proteomes" id="UP000095280">
    <property type="component" value="Unplaced"/>
</dbReference>
<name>A0A1I8G2K0_9PLAT</name>
<keyword evidence="2" id="KW-0808">Transferase</keyword>
<keyword evidence="2" id="KW-0240">DNA-directed RNA polymerase</keyword>
<dbReference type="GO" id="GO:0000428">
    <property type="term" value="C:DNA-directed RNA polymerase complex"/>
    <property type="evidence" value="ECO:0007669"/>
    <property type="project" value="UniProtKB-KW"/>
</dbReference>
<dbReference type="PANTHER" id="PTHR10536">
    <property type="entry name" value="DNA PRIMASE SMALL SUBUNIT"/>
    <property type="match status" value="1"/>
</dbReference>
<keyword evidence="3" id="KW-1185">Reference proteome</keyword>
<evidence type="ECO:0000256" key="2">
    <source>
        <dbReference type="RuleBase" id="RU003514"/>
    </source>
</evidence>
<keyword evidence="2" id="KW-0804">Transcription</keyword>
<dbReference type="WBParaSite" id="maker-uti_cns_0000705-snap-gene-0.4-mRNA-1">
    <property type="protein sequence ID" value="maker-uti_cns_0000705-snap-gene-0.4-mRNA-1"/>
    <property type="gene ID" value="maker-uti_cns_0000705-snap-gene-0.4"/>
</dbReference>
<dbReference type="AlphaFoldDB" id="A0A1I8G2K0"/>
<dbReference type="InterPro" id="IPR002755">
    <property type="entry name" value="DNA_primase_S"/>
</dbReference>
<evidence type="ECO:0000313" key="3">
    <source>
        <dbReference type="Proteomes" id="UP000095280"/>
    </source>
</evidence>
<dbReference type="Pfam" id="PF01896">
    <property type="entry name" value="DNA_primase_S"/>
    <property type="match status" value="2"/>
</dbReference>
<comment type="similarity">
    <text evidence="1 2">Belongs to the eukaryotic-type primase small subunit family.</text>
</comment>
<keyword evidence="2" id="KW-0639">Primosome</keyword>
<keyword evidence="2" id="KW-0235">DNA replication</keyword>
<dbReference type="GO" id="GO:0006269">
    <property type="term" value="P:DNA replication, synthesis of primer"/>
    <property type="evidence" value="ECO:0007669"/>
    <property type="project" value="UniProtKB-KW"/>
</dbReference>
<evidence type="ECO:0000256" key="1">
    <source>
        <dbReference type="ARBA" id="ARBA00009762"/>
    </source>
</evidence>
<accession>A0A1I8G2K0</accession>
<dbReference type="EC" id="2.7.7.-" evidence="2"/>
<proteinExistence type="inferred from homology"/>
<dbReference type="Gene3D" id="3.90.920.10">
    <property type="entry name" value="DNA primase, PRIM domain"/>
    <property type="match status" value="2"/>
</dbReference>
<reference evidence="4" key="1">
    <citation type="submission" date="2016-11" db="UniProtKB">
        <authorList>
            <consortium name="WormBaseParasite"/>
        </authorList>
    </citation>
    <scope>IDENTIFICATION</scope>
</reference>
<dbReference type="SUPFAM" id="SSF56747">
    <property type="entry name" value="Prim-pol domain"/>
    <property type="match status" value="2"/>
</dbReference>
<sequence length="433" mass="48750">PLTMCAELLPEELATYYKRLYPTHLMVQWLSYRSPAYFANREFSMTLHDDIYLRFLSYNYESEFRGALLDRRPEKIDIGAVYSCRPRDRATVSGGAFQAKEKELVIDIDLTDYDGVRLCCSDARVCSKCWLFMRIAVQVWCFRAGFGCFRAGFDCFRAGFGCFRAGLSCFRARLSCFRARLSCFRARPGPGPALRLRVPPPAVGLLRPSRHSLLDLRPHTARQLSANARTAVIEYLSLVRRPGDKQPQQGQQQPPKCHPSVAAAADAIRRQFDDLVRQQDLFGTEDRTRALLAQLPEDLRSVADTAVASWLADPDAYPSLKRWKTISKFAVSRGRQDVEQQLLIQYAYPRLDVGVSTGVNHLLKAPFCVHPKTGRICVPFDPAAVDSFEPDSVPTLAQLLAELSSASAQQQQQKPHLMAYKSTSLKASIELFA</sequence>
<evidence type="ECO:0000313" key="4">
    <source>
        <dbReference type="WBParaSite" id="maker-uti_cns_0000705-snap-gene-0.4-mRNA-1"/>
    </source>
</evidence>